<protein>
    <recommendedName>
        <fullName evidence="2">Sensor histidine kinase NatK-like C-terminal domain-containing protein</fullName>
    </recommendedName>
</protein>
<evidence type="ECO:0000259" key="2">
    <source>
        <dbReference type="Pfam" id="PF14501"/>
    </source>
</evidence>
<dbReference type="GO" id="GO:0042802">
    <property type="term" value="F:identical protein binding"/>
    <property type="evidence" value="ECO:0007669"/>
    <property type="project" value="TreeGrafter"/>
</dbReference>
<dbReference type="PANTHER" id="PTHR40448:SF1">
    <property type="entry name" value="TWO-COMPONENT SENSOR HISTIDINE KINASE"/>
    <property type="match status" value="1"/>
</dbReference>
<evidence type="ECO:0000256" key="1">
    <source>
        <dbReference type="SAM" id="Phobius"/>
    </source>
</evidence>
<dbReference type="AlphaFoldDB" id="A0A0J9CCY1"/>
<evidence type="ECO:0000313" key="3">
    <source>
        <dbReference type="EMBL" id="KMW23023.1"/>
    </source>
</evidence>
<comment type="caution">
    <text evidence="3">The sequence shown here is derived from an EMBL/GenBank/DDBJ whole genome shotgun (WGS) entry which is preliminary data.</text>
</comment>
<dbReference type="EMBL" id="ADLK01000007">
    <property type="protein sequence ID" value="KMW23023.1"/>
    <property type="molecule type" value="Genomic_DNA"/>
</dbReference>
<feature type="transmembrane region" description="Helical" evidence="1">
    <location>
        <begin position="194"/>
        <end position="213"/>
    </location>
</feature>
<dbReference type="SUPFAM" id="SSF55874">
    <property type="entry name" value="ATPase domain of HSP90 chaperone/DNA topoisomerase II/histidine kinase"/>
    <property type="match status" value="1"/>
</dbReference>
<feature type="transmembrane region" description="Helical" evidence="1">
    <location>
        <begin position="36"/>
        <end position="54"/>
    </location>
</feature>
<dbReference type="Proteomes" id="UP000037392">
    <property type="component" value="Unassembled WGS sequence"/>
</dbReference>
<dbReference type="PATRIC" id="fig|742734.4.peg.1183"/>
<feature type="transmembrane region" description="Helical" evidence="1">
    <location>
        <begin position="92"/>
        <end position="113"/>
    </location>
</feature>
<evidence type="ECO:0000313" key="4">
    <source>
        <dbReference type="Proteomes" id="UP000037392"/>
    </source>
</evidence>
<dbReference type="RefSeq" id="WP_007867475.1">
    <property type="nucleotide sequence ID" value="NZ_KQ235876.1"/>
</dbReference>
<keyword evidence="1" id="KW-0812">Transmembrane</keyword>
<feature type="transmembrane region" description="Helical" evidence="1">
    <location>
        <begin position="163"/>
        <end position="182"/>
    </location>
</feature>
<feature type="domain" description="Sensor histidine kinase NatK-like C-terminal" evidence="2">
    <location>
        <begin position="333"/>
        <end position="428"/>
    </location>
</feature>
<organism evidence="3 4">
    <name type="scientific">[Clostridium] citroniae WAL-19142</name>
    <dbReference type="NCBI Taxonomy" id="742734"/>
    <lineage>
        <taxon>Bacteria</taxon>
        <taxon>Bacillati</taxon>
        <taxon>Bacillota</taxon>
        <taxon>Clostridia</taxon>
        <taxon>Lachnospirales</taxon>
        <taxon>Lachnospiraceae</taxon>
        <taxon>Enterocloster</taxon>
    </lineage>
</organism>
<dbReference type="InterPro" id="IPR032834">
    <property type="entry name" value="NatK-like_C"/>
</dbReference>
<keyword evidence="1" id="KW-1133">Transmembrane helix</keyword>
<accession>A0A0J9CCY1</accession>
<feature type="transmembrane region" description="Helical" evidence="1">
    <location>
        <begin position="60"/>
        <end position="80"/>
    </location>
</feature>
<dbReference type="Pfam" id="PF14501">
    <property type="entry name" value="HATPase_c_5"/>
    <property type="match status" value="1"/>
</dbReference>
<dbReference type="InterPro" id="IPR036890">
    <property type="entry name" value="HATPase_C_sf"/>
</dbReference>
<reference evidence="3 4" key="1">
    <citation type="submission" date="2011-04" db="EMBL/GenBank/DDBJ databases">
        <title>The Genome Sequence of Clostridium citroniae WAL-19142.</title>
        <authorList>
            <consortium name="The Broad Institute Genome Sequencing Platform"/>
            <person name="Earl A."/>
            <person name="Ward D."/>
            <person name="Feldgarden M."/>
            <person name="Gevers D."/>
            <person name="Warren Y.A."/>
            <person name="Tyrrell K.L."/>
            <person name="Citron D.M."/>
            <person name="Goldstein E.J."/>
            <person name="Daigneault M."/>
            <person name="Allen-Vercoe E."/>
            <person name="Young S.K."/>
            <person name="Zeng Q."/>
            <person name="Gargeya S."/>
            <person name="Fitzgerald M."/>
            <person name="Haas B."/>
            <person name="Abouelleil A."/>
            <person name="Alvarado L."/>
            <person name="Arachchi H.M."/>
            <person name="Berlin A."/>
            <person name="Brown A."/>
            <person name="Chapman S.B."/>
            <person name="Chen Z."/>
            <person name="Dunbar C."/>
            <person name="Freedman E."/>
            <person name="Gearin G."/>
            <person name="Gellesch M."/>
            <person name="Goldberg J."/>
            <person name="Griggs A."/>
            <person name="Gujja S."/>
            <person name="Heilman E.R."/>
            <person name="Heiman D."/>
            <person name="Howarth C."/>
            <person name="Larson L."/>
            <person name="Lui A."/>
            <person name="MacDonald P.J."/>
            <person name="Mehta T."/>
            <person name="Montmayeur A."/>
            <person name="Murphy C."/>
            <person name="Neiman D."/>
            <person name="Pearson M."/>
            <person name="Priest M."/>
            <person name="Roberts A."/>
            <person name="Saif S."/>
            <person name="Shea T."/>
            <person name="Shenoy N."/>
            <person name="Sisk P."/>
            <person name="Stolte C."/>
            <person name="Sykes S."/>
            <person name="White J."/>
            <person name="Yandava C."/>
            <person name="Wortman J."/>
            <person name="Nusbaum C."/>
            <person name="Birren B."/>
        </authorList>
    </citation>
    <scope>NUCLEOTIDE SEQUENCE [LARGE SCALE GENOMIC DNA]</scope>
    <source>
        <strain evidence="3 4">WAL-19142</strain>
    </source>
</reference>
<gene>
    <name evidence="3" type="ORF">HMPREF9470_01110</name>
</gene>
<name>A0A0J9CCY1_9FIRM</name>
<dbReference type="OrthoDB" id="9156435at2"/>
<dbReference type="Gene3D" id="3.30.565.10">
    <property type="entry name" value="Histidine kinase-like ATPase, C-terminal domain"/>
    <property type="match status" value="1"/>
</dbReference>
<feature type="transmembrane region" description="Helical" evidence="1">
    <location>
        <begin position="119"/>
        <end position="143"/>
    </location>
</feature>
<sequence length="435" mass="49796">MNDNACTIFLNLINLAVRMMPIFVCLEPKHRNRENIAAVSAYLWVIMVSMQSLFHIPQEIFFVFQGIFSCLFFLVLLIFFQGSLLKKAFLYVSAWLFAVLSTSLNEFAAWVLGSRVPLSYGQICVLVSLVSAAGFCLFVRFWLRDAVDRLFSQLSTRSCSLLLTYPCVSLVVLAIGTNSIFSPRSLASRGIQDILFFMALCAMILILYVMILGNTLEITCRRKTEEELQFARQLIGKQREHYNQTLDYIEQVRIIKHDFRHHIHALQNMEKEEQDRYLKNLKEELDRTAQMVFCQNQAVNGLLQEYAARARQEDITFEARADLSAHVPVDDLTLCIVIGNLLENAFEACRRISGARFIRVQARWMDDHLMMMVENSYNGQITQRGGKILSSKKDGGLGMLSIRRILNHPGDEFDVDYDGTTFTAMVKIVDRAMAE</sequence>
<keyword evidence="1" id="KW-0472">Membrane</keyword>
<dbReference type="GeneID" id="93165070"/>
<dbReference type="CDD" id="cd16935">
    <property type="entry name" value="HATPase_AgrC-ComD-like"/>
    <property type="match status" value="1"/>
</dbReference>
<proteinExistence type="predicted"/>
<dbReference type="PANTHER" id="PTHR40448">
    <property type="entry name" value="TWO-COMPONENT SENSOR HISTIDINE KINASE"/>
    <property type="match status" value="1"/>
</dbReference>